<reference evidence="1 2" key="1">
    <citation type="submission" date="2019-03" db="EMBL/GenBank/DDBJ databases">
        <title>Diversity of the mouse oral microbiome.</title>
        <authorList>
            <person name="Joseph S."/>
            <person name="Aduse-Opoku J."/>
            <person name="Curtis M."/>
            <person name="Wade W."/>
            <person name="Hashim A."/>
        </authorList>
    </citation>
    <scope>NUCLEOTIDE SEQUENCE [LARGE SCALE GENOMIC DNA]</scope>
    <source>
        <strain evidence="1 2">HT4</strain>
    </source>
</reference>
<comment type="caution">
    <text evidence="1">The sequence shown here is derived from an EMBL/GenBank/DDBJ whole genome shotgun (WGS) entry which is preliminary data.</text>
</comment>
<sequence>MRYLIAKGITTSLKLGAENVVRQRKTFHINEMKKELTLFITSVLDAGGHPSGPLFYSLNEIPYDGVMKIELFLPIDEEYLDIKDLGFSSYFEIGHIIKTTVTHDFENLTQDAYISLLETLEMNDLPQRTPFYHIFDPTNGGRVTILLGYAY</sequence>
<evidence type="ECO:0000313" key="1">
    <source>
        <dbReference type="EMBL" id="TFU30745.1"/>
    </source>
</evidence>
<dbReference type="EMBL" id="SPQA01000014">
    <property type="protein sequence ID" value="TFU30745.1"/>
    <property type="molecule type" value="Genomic_DNA"/>
</dbReference>
<dbReference type="Pfam" id="PF16895">
    <property type="entry name" value="DUF5085"/>
    <property type="match status" value="1"/>
</dbReference>
<dbReference type="AlphaFoldDB" id="A0A4Y9FND4"/>
<accession>A0A4Y9FND4</accession>
<protein>
    <submittedName>
        <fullName evidence="1">DUF5085 family protein</fullName>
    </submittedName>
</protein>
<dbReference type="InterPro" id="IPR031664">
    <property type="entry name" value="DUF5085"/>
</dbReference>
<dbReference type="Proteomes" id="UP000297747">
    <property type="component" value="Unassembled WGS sequence"/>
</dbReference>
<evidence type="ECO:0000313" key="2">
    <source>
        <dbReference type="Proteomes" id="UP000297747"/>
    </source>
</evidence>
<name>A0A4Y9FND4_STRAI</name>
<organism evidence="1 2">
    <name type="scientific">Streptococcus acidominimus</name>
    <dbReference type="NCBI Taxonomy" id="1326"/>
    <lineage>
        <taxon>Bacteria</taxon>
        <taxon>Bacillati</taxon>
        <taxon>Bacillota</taxon>
        <taxon>Bacilli</taxon>
        <taxon>Lactobacillales</taxon>
        <taxon>Streptococcaceae</taxon>
        <taxon>Streptococcus</taxon>
    </lineage>
</organism>
<gene>
    <name evidence="1" type="ORF">E4U01_04920</name>
</gene>
<proteinExistence type="predicted"/>